<organism evidence="1 2">
    <name type="scientific">Phytophthora infestans</name>
    <name type="common">Potato late blight agent</name>
    <name type="synonym">Botrytis infestans</name>
    <dbReference type="NCBI Taxonomy" id="4787"/>
    <lineage>
        <taxon>Eukaryota</taxon>
        <taxon>Sar</taxon>
        <taxon>Stramenopiles</taxon>
        <taxon>Oomycota</taxon>
        <taxon>Peronosporomycetes</taxon>
        <taxon>Peronosporales</taxon>
        <taxon>Peronosporaceae</taxon>
        <taxon>Phytophthora</taxon>
    </lineage>
</organism>
<sequence length="83" mass="8952">MESVLASLGRTGELDAQCESVLVSLGRAVRERLGLCESVLVSLGRAVRERLGCESVLVSLGRAVVRERLGVLRTRSARASWCP</sequence>
<accession>A0A8S9TJN3</accession>
<proteinExistence type="predicted"/>
<dbReference type="AlphaFoldDB" id="A0A8S9TJN3"/>
<reference evidence="1" key="1">
    <citation type="submission" date="2020-03" db="EMBL/GenBank/DDBJ databases">
        <title>Hybrid Assembly of Korean Phytophthora infestans isolates.</title>
        <authorList>
            <person name="Prokchorchik M."/>
            <person name="Lee Y."/>
            <person name="Seo J."/>
            <person name="Cho J.-H."/>
            <person name="Park Y.-E."/>
            <person name="Jang D.-C."/>
            <person name="Im J.-S."/>
            <person name="Choi J.-G."/>
            <person name="Park H.-J."/>
            <person name="Lee G.-B."/>
            <person name="Lee Y.-G."/>
            <person name="Hong S.-Y."/>
            <person name="Cho K."/>
            <person name="Sohn K.H."/>
        </authorList>
    </citation>
    <scope>NUCLEOTIDE SEQUENCE</scope>
    <source>
        <strain evidence="1">KR_2_A2</strain>
    </source>
</reference>
<comment type="caution">
    <text evidence="1">The sequence shown here is derived from an EMBL/GenBank/DDBJ whole genome shotgun (WGS) entry which is preliminary data.</text>
</comment>
<gene>
    <name evidence="1" type="ORF">GN958_ATG22709</name>
</gene>
<dbReference type="EMBL" id="JAACNO010003188">
    <property type="protein sequence ID" value="KAF4128163.1"/>
    <property type="molecule type" value="Genomic_DNA"/>
</dbReference>
<name>A0A8S9TJN3_PHYIN</name>
<evidence type="ECO:0000313" key="2">
    <source>
        <dbReference type="Proteomes" id="UP000704712"/>
    </source>
</evidence>
<protein>
    <submittedName>
        <fullName evidence="1">Uncharacterized protein</fullName>
    </submittedName>
</protein>
<evidence type="ECO:0000313" key="1">
    <source>
        <dbReference type="EMBL" id="KAF4128163.1"/>
    </source>
</evidence>
<dbReference type="Proteomes" id="UP000704712">
    <property type="component" value="Unassembled WGS sequence"/>
</dbReference>